<dbReference type="PROSITE" id="PS52015">
    <property type="entry name" value="TONB_CTD"/>
    <property type="match status" value="2"/>
</dbReference>
<dbReference type="OrthoDB" id="9814002at2"/>
<keyword evidence="8" id="KW-1133">Transmembrane helix</keyword>
<dbReference type="GO" id="GO:0030288">
    <property type="term" value="C:outer membrane-bounded periplasmic space"/>
    <property type="evidence" value="ECO:0007669"/>
    <property type="project" value="InterPro"/>
</dbReference>
<dbReference type="Proteomes" id="UP000076586">
    <property type="component" value="Unassembled WGS sequence"/>
</dbReference>
<evidence type="ECO:0000256" key="7">
    <source>
        <dbReference type="ARBA" id="ARBA00022927"/>
    </source>
</evidence>
<protein>
    <submittedName>
        <fullName evidence="11">TonB family C-terminal domain-containing protein</fullName>
    </submittedName>
</protein>
<dbReference type="GO" id="GO:0015031">
    <property type="term" value="P:protein transport"/>
    <property type="evidence" value="ECO:0007669"/>
    <property type="project" value="UniProtKB-KW"/>
</dbReference>
<dbReference type="Pfam" id="PF03544">
    <property type="entry name" value="TonB_C"/>
    <property type="match status" value="2"/>
</dbReference>
<evidence type="ECO:0000259" key="10">
    <source>
        <dbReference type="PROSITE" id="PS52015"/>
    </source>
</evidence>
<keyword evidence="9" id="KW-0472">Membrane</keyword>
<dbReference type="GO" id="GO:0098797">
    <property type="term" value="C:plasma membrane protein complex"/>
    <property type="evidence" value="ECO:0007669"/>
    <property type="project" value="TreeGrafter"/>
</dbReference>
<accession>A0A161L9N1</accession>
<evidence type="ECO:0000256" key="1">
    <source>
        <dbReference type="ARBA" id="ARBA00004383"/>
    </source>
</evidence>
<dbReference type="InterPro" id="IPR006260">
    <property type="entry name" value="TonB/TolA_C"/>
</dbReference>
<evidence type="ECO:0000313" key="11">
    <source>
        <dbReference type="EMBL" id="GAT64244.1"/>
    </source>
</evidence>
<sequence>MKKEFQQYYAPSNRHLIATVVLILSISIPVVLCGQNQSNSKHPVKNILKAQKQPQSSDTLCYLLRCKVTDKSDAWIDKDMLEKQDSVQITTLNGIQTEIDRKKALVIKHQKQYKTEDNWIGGLVVEEMPSFPEGDVSKYILKHLIYPHKALKDKVQGRVIVQFWVNKDGSIGEVEVVRGHTPELNDEAVRVVESMPKWKPARQRNQPVRCKYTLPVNFRLPEESVELICPVMPIPEFPGNISEYLQKNVNYPKKALKKGIEGRVIVQMVIEKDGSVIDVQVIRGVNRDLDAEALRVVKAMPHWIPAKENNQPIRCKYTLPVNFILPKPAQP</sequence>
<evidence type="ECO:0000313" key="12">
    <source>
        <dbReference type="Proteomes" id="UP000076586"/>
    </source>
</evidence>
<dbReference type="SUPFAM" id="SSF74653">
    <property type="entry name" value="TolA/TonB C-terminal domain"/>
    <property type="match status" value="2"/>
</dbReference>
<keyword evidence="5" id="KW-0997">Cell inner membrane</keyword>
<evidence type="ECO:0000256" key="8">
    <source>
        <dbReference type="ARBA" id="ARBA00022989"/>
    </source>
</evidence>
<dbReference type="STRING" id="681398.PJIAN_4794"/>
<dbReference type="RefSeq" id="WP_068706158.1">
    <property type="nucleotide sequence ID" value="NZ_BDCR01000004.1"/>
</dbReference>
<dbReference type="GO" id="GO:0055085">
    <property type="term" value="P:transmembrane transport"/>
    <property type="evidence" value="ECO:0007669"/>
    <property type="project" value="InterPro"/>
</dbReference>
<evidence type="ECO:0000256" key="6">
    <source>
        <dbReference type="ARBA" id="ARBA00022692"/>
    </source>
</evidence>
<dbReference type="PANTHER" id="PTHR33446">
    <property type="entry name" value="PROTEIN TONB-RELATED"/>
    <property type="match status" value="1"/>
</dbReference>
<dbReference type="GO" id="GO:0031992">
    <property type="term" value="F:energy transducer activity"/>
    <property type="evidence" value="ECO:0007669"/>
    <property type="project" value="InterPro"/>
</dbReference>
<dbReference type="AlphaFoldDB" id="A0A161L9N1"/>
<dbReference type="InterPro" id="IPR051045">
    <property type="entry name" value="TonB-dependent_transducer"/>
</dbReference>
<feature type="domain" description="TonB C-terminal" evidence="10">
    <location>
        <begin position="131"/>
        <end position="227"/>
    </location>
</feature>
<dbReference type="NCBIfam" id="TIGR01352">
    <property type="entry name" value="tonB_Cterm"/>
    <property type="match status" value="2"/>
</dbReference>
<evidence type="ECO:0000256" key="4">
    <source>
        <dbReference type="ARBA" id="ARBA00022475"/>
    </source>
</evidence>
<organism evidence="11 12">
    <name type="scientific">Paludibacter jiangxiensis</name>
    <dbReference type="NCBI Taxonomy" id="681398"/>
    <lineage>
        <taxon>Bacteria</taxon>
        <taxon>Pseudomonadati</taxon>
        <taxon>Bacteroidota</taxon>
        <taxon>Bacteroidia</taxon>
        <taxon>Bacteroidales</taxon>
        <taxon>Paludibacteraceae</taxon>
        <taxon>Paludibacter</taxon>
    </lineage>
</organism>
<keyword evidence="3" id="KW-0813">Transport</keyword>
<evidence type="ECO:0000256" key="5">
    <source>
        <dbReference type="ARBA" id="ARBA00022519"/>
    </source>
</evidence>
<keyword evidence="4" id="KW-1003">Cell membrane</keyword>
<dbReference type="PANTHER" id="PTHR33446:SF2">
    <property type="entry name" value="PROTEIN TONB"/>
    <property type="match status" value="1"/>
</dbReference>
<dbReference type="GO" id="GO:0015891">
    <property type="term" value="P:siderophore transport"/>
    <property type="evidence" value="ECO:0007669"/>
    <property type="project" value="InterPro"/>
</dbReference>
<reference evidence="12" key="2">
    <citation type="journal article" date="2017" name="Genome Announc.">
        <title>Draft genome sequence of Paludibacter jiangxiensis NM7(T), a propionate-producing fermentative bacterium.</title>
        <authorList>
            <person name="Qiu Y.-L."/>
            <person name="Tourlousse D.M."/>
            <person name="Matsuura N."/>
            <person name="Ohashi A."/>
            <person name="Sekiguchi Y."/>
        </authorList>
    </citation>
    <scope>NUCLEOTIDE SEQUENCE [LARGE SCALE GENOMIC DNA]</scope>
    <source>
        <strain evidence="12">NM7</strain>
    </source>
</reference>
<dbReference type="PRINTS" id="PR01374">
    <property type="entry name" value="TONBPROTEIN"/>
</dbReference>
<comment type="caution">
    <text evidence="11">The sequence shown here is derived from an EMBL/GenBank/DDBJ whole genome shotgun (WGS) entry which is preliminary data.</text>
</comment>
<gene>
    <name evidence="11" type="ORF">PJIAN_4794</name>
</gene>
<dbReference type="EMBL" id="BDCR01000004">
    <property type="protein sequence ID" value="GAT64244.1"/>
    <property type="molecule type" value="Genomic_DNA"/>
</dbReference>
<reference evidence="12" key="1">
    <citation type="submission" date="2016-04" db="EMBL/GenBank/DDBJ databases">
        <title>Draft genome sequence of Paludibacter jiangxiensis strain NM7.</title>
        <authorList>
            <person name="Qiu Y."/>
            <person name="Matsuura N."/>
            <person name="Ohashi A."/>
            <person name="Tourlousse M.D."/>
            <person name="Sekiguchi Y."/>
        </authorList>
    </citation>
    <scope>NUCLEOTIDE SEQUENCE [LARGE SCALE GENOMIC DNA]</scope>
    <source>
        <strain evidence="12">NM7</strain>
    </source>
</reference>
<feature type="domain" description="TonB C-terminal" evidence="10">
    <location>
        <begin position="236"/>
        <end position="331"/>
    </location>
</feature>
<comment type="similarity">
    <text evidence="2">Belongs to the TonB family.</text>
</comment>
<name>A0A161L9N1_9BACT</name>
<evidence type="ECO:0000256" key="3">
    <source>
        <dbReference type="ARBA" id="ARBA00022448"/>
    </source>
</evidence>
<keyword evidence="7" id="KW-0653">Protein transport</keyword>
<dbReference type="Gene3D" id="3.30.1150.10">
    <property type="match status" value="2"/>
</dbReference>
<dbReference type="InterPro" id="IPR037682">
    <property type="entry name" value="TonB_C"/>
</dbReference>
<keyword evidence="6" id="KW-0812">Transmembrane</keyword>
<keyword evidence="12" id="KW-1185">Reference proteome</keyword>
<evidence type="ECO:0000256" key="2">
    <source>
        <dbReference type="ARBA" id="ARBA00006555"/>
    </source>
</evidence>
<dbReference type="InterPro" id="IPR003538">
    <property type="entry name" value="TonB"/>
</dbReference>
<comment type="subcellular location">
    <subcellularLocation>
        <location evidence="1">Cell inner membrane</location>
        <topology evidence="1">Single-pass membrane protein</topology>
        <orientation evidence="1">Periplasmic side</orientation>
    </subcellularLocation>
</comment>
<evidence type="ECO:0000256" key="9">
    <source>
        <dbReference type="ARBA" id="ARBA00023136"/>
    </source>
</evidence>
<proteinExistence type="inferred from homology"/>